<dbReference type="Gene3D" id="2.60.120.580">
    <property type="entry name" value="Acetamidase/Formamidase-like domains"/>
    <property type="match status" value="1"/>
</dbReference>
<protein>
    <recommendedName>
        <fullName evidence="4">Formamidase</fullName>
    </recommendedName>
</protein>
<evidence type="ECO:0000313" key="3">
    <source>
        <dbReference type="Proteomes" id="UP000045706"/>
    </source>
</evidence>
<feature type="compositionally biased region" description="Basic and acidic residues" evidence="1">
    <location>
        <begin position="154"/>
        <end position="175"/>
    </location>
</feature>
<dbReference type="PANTHER" id="PTHR31891:SF1">
    <property type="entry name" value="FORMAMIDASE C869.04-RELATED"/>
    <property type="match status" value="1"/>
</dbReference>
<dbReference type="InterPro" id="IPR004304">
    <property type="entry name" value="FmdA_AmdA"/>
</dbReference>
<dbReference type="AlphaFoldDB" id="A0A0G4L7D9"/>
<sequence length="222" mass="23750">TGGQIGNNDSADDVLNVDLTKVHYLSGPFDVEGAKPGDLLLVEIMDVQPFQDQPWGFTGVFDRNNGGGFLDEIYPSAAKAIWDFEGIYCTSRHIPGVKFAGLIHPGILGCAPSAEVLSMWNKREGELIAANKLERKVALPPEPQSAHAGSADEATSKKVGEEGARTVPGRPEHGGNCDIKNLSRGSKVYLPVHVDGAKFSVGDLHFSRMLSVAPLISFDTPI</sequence>
<feature type="region of interest" description="Disordered" evidence="1">
    <location>
        <begin position="140"/>
        <end position="178"/>
    </location>
</feature>
<dbReference type="SUPFAM" id="SSF141130">
    <property type="entry name" value="Acetamidase/Formamidase-like"/>
    <property type="match status" value="1"/>
</dbReference>
<feature type="non-terminal residue" evidence="2">
    <location>
        <position position="1"/>
    </location>
</feature>
<evidence type="ECO:0000313" key="2">
    <source>
        <dbReference type="EMBL" id="CRK17645.1"/>
    </source>
</evidence>
<dbReference type="PANTHER" id="PTHR31891">
    <property type="entry name" value="FORMAMIDASE C869.04-RELATED"/>
    <property type="match status" value="1"/>
</dbReference>
<proteinExistence type="predicted"/>
<gene>
    <name evidence="2" type="ORF">BN1723_017562</name>
</gene>
<dbReference type="Proteomes" id="UP000045706">
    <property type="component" value="Unassembled WGS sequence"/>
</dbReference>
<accession>A0A0G4L7D9</accession>
<dbReference type="EMBL" id="CVQI01008191">
    <property type="protein sequence ID" value="CRK17645.1"/>
    <property type="molecule type" value="Genomic_DNA"/>
</dbReference>
<evidence type="ECO:0008006" key="4">
    <source>
        <dbReference type="Google" id="ProtNLM"/>
    </source>
</evidence>
<organism evidence="2 3">
    <name type="scientific">Verticillium longisporum</name>
    <name type="common">Verticillium dahliae var. longisporum</name>
    <dbReference type="NCBI Taxonomy" id="100787"/>
    <lineage>
        <taxon>Eukaryota</taxon>
        <taxon>Fungi</taxon>
        <taxon>Dikarya</taxon>
        <taxon>Ascomycota</taxon>
        <taxon>Pezizomycotina</taxon>
        <taxon>Sordariomycetes</taxon>
        <taxon>Hypocreomycetidae</taxon>
        <taxon>Glomerellales</taxon>
        <taxon>Plectosphaerellaceae</taxon>
        <taxon>Verticillium</taxon>
    </lineage>
</organism>
<evidence type="ECO:0000256" key="1">
    <source>
        <dbReference type="SAM" id="MobiDB-lite"/>
    </source>
</evidence>
<reference evidence="3" key="1">
    <citation type="submission" date="2015-05" db="EMBL/GenBank/DDBJ databases">
        <authorList>
            <person name="Fogelqvist Johan"/>
        </authorList>
    </citation>
    <scope>NUCLEOTIDE SEQUENCE [LARGE SCALE GENOMIC DNA]</scope>
</reference>
<name>A0A0G4L7D9_VERLO</name>
<dbReference type="Pfam" id="PF03069">
    <property type="entry name" value="FmdA_AmdA"/>
    <property type="match status" value="1"/>
</dbReference>
<dbReference type="GO" id="GO:0016811">
    <property type="term" value="F:hydrolase activity, acting on carbon-nitrogen (but not peptide) bonds, in linear amides"/>
    <property type="evidence" value="ECO:0007669"/>
    <property type="project" value="InterPro"/>
</dbReference>